<dbReference type="AlphaFoldDB" id="A0AAD7ZWY3"/>
<sequence length="56" mass="6335">IQRSHVLYTSHVLPVNVTRVKHTIGKKTGHPGCLLSRSPHTSEPCFYDFTKAKMET</sequence>
<protein>
    <submittedName>
        <fullName evidence="1">Uncharacterized protein</fullName>
    </submittedName>
</protein>
<dbReference type="EMBL" id="JASPKZ010006053">
    <property type="protein sequence ID" value="KAJ9587911.1"/>
    <property type="molecule type" value="Genomic_DNA"/>
</dbReference>
<gene>
    <name evidence="1" type="ORF">L9F63_018663</name>
</gene>
<feature type="non-terminal residue" evidence="1">
    <location>
        <position position="56"/>
    </location>
</feature>
<comment type="caution">
    <text evidence="1">The sequence shown here is derived from an EMBL/GenBank/DDBJ whole genome shotgun (WGS) entry which is preliminary data.</text>
</comment>
<feature type="non-terminal residue" evidence="1">
    <location>
        <position position="1"/>
    </location>
</feature>
<reference evidence="1" key="1">
    <citation type="journal article" date="2023" name="IScience">
        <title>Live-bearing cockroach genome reveals convergent evolutionary mechanisms linked to viviparity in insects and beyond.</title>
        <authorList>
            <person name="Fouks B."/>
            <person name="Harrison M.C."/>
            <person name="Mikhailova A.A."/>
            <person name="Marchal E."/>
            <person name="English S."/>
            <person name="Carruthers M."/>
            <person name="Jennings E.C."/>
            <person name="Chiamaka E.L."/>
            <person name="Frigard R.A."/>
            <person name="Pippel M."/>
            <person name="Attardo G.M."/>
            <person name="Benoit J.B."/>
            <person name="Bornberg-Bauer E."/>
            <person name="Tobe S.S."/>
        </authorList>
    </citation>
    <scope>NUCLEOTIDE SEQUENCE</scope>
    <source>
        <strain evidence="1">Stay&amp;Tobe</strain>
    </source>
</reference>
<proteinExistence type="predicted"/>
<evidence type="ECO:0000313" key="2">
    <source>
        <dbReference type="Proteomes" id="UP001233999"/>
    </source>
</evidence>
<name>A0AAD7ZWY3_DIPPU</name>
<dbReference type="Proteomes" id="UP001233999">
    <property type="component" value="Unassembled WGS sequence"/>
</dbReference>
<evidence type="ECO:0000313" key="1">
    <source>
        <dbReference type="EMBL" id="KAJ9587911.1"/>
    </source>
</evidence>
<accession>A0AAD7ZWY3</accession>
<keyword evidence="2" id="KW-1185">Reference proteome</keyword>
<reference evidence="1" key="2">
    <citation type="submission" date="2023-05" db="EMBL/GenBank/DDBJ databases">
        <authorList>
            <person name="Fouks B."/>
        </authorList>
    </citation>
    <scope>NUCLEOTIDE SEQUENCE</scope>
    <source>
        <strain evidence="1">Stay&amp;Tobe</strain>
        <tissue evidence="1">Testes</tissue>
    </source>
</reference>
<organism evidence="1 2">
    <name type="scientific">Diploptera punctata</name>
    <name type="common">Pacific beetle cockroach</name>
    <dbReference type="NCBI Taxonomy" id="6984"/>
    <lineage>
        <taxon>Eukaryota</taxon>
        <taxon>Metazoa</taxon>
        <taxon>Ecdysozoa</taxon>
        <taxon>Arthropoda</taxon>
        <taxon>Hexapoda</taxon>
        <taxon>Insecta</taxon>
        <taxon>Pterygota</taxon>
        <taxon>Neoptera</taxon>
        <taxon>Polyneoptera</taxon>
        <taxon>Dictyoptera</taxon>
        <taxon>Blattodea</taxon>
        <taxon>Blaberoidea</taxon>
        <taxon>Blaberidae</taxon>
        <taxon>Diplopterinae</taxon>
        <taxon>Diploptera</taxon>
    </lineage>
</organism>